<gene>
    <name evidence="1" type="ORF">M8744_00150</name>
</gene>
<name>A0ACC5ZQG3_9RHOB</name>
<reference evidence="1" key="1">
    <citation type="submission" date="2022-06" db="EMBL/GenBank/DDBJ databases">
        <title>Lutimaribacter sp. EGI FJ00013, a novel bacterium isolated from a salt lake sediment enrichment.</title>
        <authorList>
            <person name="Gao L."/>
            <person name="Fang B.-Z."/>
            <person name="Li W.-J."/>
        </authorList>
    </citation>
    <scope>NUCLEOTIDE SEQUENCE</scope>
    <source>
        <strain evidence="1">EGI FJ00013</strain>
    </source>
</reference>
<accession>A0ACC5ZQG3</accession>
<protein>
    <submittedName>
        <fullName evidence="1">Uncharacterized protein</fullName>
    </submittedName>
</protein>
<sequence length="137" mass="15357">MARLPPGYFWQEENDTVARRGQQDRWYVDRAGTGLTLSRHRPARFDLGVEAVLPSMDPLRLAHQVRQDMWRALRDLRGFAPAVRVARKGDALHVLAGGAVDGPVPRAWAEAAIRAVLDDPANRARWQRHAGKGVSYV</sequence>
<evidence type="ECO:0000313" key="1">
    <source>
        <dbReference type="EMBL" id="MCM2560543.1"/>
    </source>
</evidence>
<dbReference type="EMBL" id="JAMQGO010000001">
    <property type="protein sequence ID" value="MCM2560543.1"/>
    <property type="molecule type" value="Genomic_DNA"/>
</dbReference>
<keyword evidence="2" id="KW-1185">Reference proteome</keyword>
<proteinExistence type="predicted"/>
<evidence type="ECO:0000313" key="2">
    <source>
        <dbReference type="Proteomes" id="UP001203036"/>
    </source>
</evidence>
<dbReference type="Proteomes" id="UP001203036">
    <property type="component" value="Unassembled WGS sequence"/>
</dbReference>
<comment type="caution">
    <text evidence="1">The sequence shown here is derived from an EMBL/GenBank/DDBJ whole genome shotgun (WGS) entry which is preliminary data.</text>
</comment>
<organism evidence="1 2">
    <name type="scientific">Lutimaribacter degradans</name>
    <dbReference type="NCBI Taxonomy" id="2945989"/>
    <lineage>
        <taxon>Bacteria</taxon>
        <taxon>Pseudomonadati</taxon>
        <taxon>Pseudomonadota</taxon>
        <taxon>Alphaproteobacteria</taxon>
        <taxon>Rhodobacterales</taxon>
        <taxon>Roseobacteraceae</taxon>
        <taxon>Lutimaribacter</taxon>
    </lineage>
</organism>